<proteinExistence type="predicted"/>
<sequence>LLHMKGWGVVVTSSVGYPVLLKVRHCLCFPSYRSRNRPGISTSFVVTAISHKANQAQAAIRCFNDMDPYTSRVSFRTRHIVESGCHSDFGATLALAEKGAATMRNSNCTPSNSEKLYQFKLAIRAEASHGVSSF</sequence>
<organism evidence="1 2">
    <name type="scientific">Moniliophthora roreri (strain MCA 2997)</name>
    <name type="common">Cocoa frosty pod rot fungus</name>
    <name type="synonym">Crinipellis roreri</name>
    <dbReference type="NCBI Taxonomy" id="1381753"/>
    <lineage>
        <taxon>Eukaryota</taxon>
        <taxon>Fungi</taxon>
        <taxon>Dikarya</taxon>
        <taxon>Basidiomycota</taxon>
        <taxon>Agaricomycotina</taxon>
        <taxon>Agaricomycetes</taxon>
        <taxon>Agaricomycetidae</taxon>
        <taxon>Agaricales</taxon>
        <taxon>Marasmiineae</taxon>
        <taxon>Marasmiaceae</taxon>
        <taxon>Moniliophthora</taxon>
    </lineage>
</organism>
<dbReference type="AlphaFoldDB" id="V2WZP6"/>
<keyword evidence="2" id="KW-1185">Reference proteome</keyword>
<dbReference type="EMBL" id="AWSO01000990">
    <property type="protein sequence ID" value="ESK86011.1"/>
    <property type="molecule type" value="Genomic_DNA"/>
</dbReference>
<feature type="non-terminal residue" evidence="1">
    <location>
        <position position="1"/>
    </location>
</feature>
<dbReference type="Proteomes" id="UP000017559">
    <property type="component" value="Unassembled WGS sequence"/>
</dbReference>
<reference evidence="1 2" key="1">
    <citation type="journal article" date="2014" name="BMC Genomics">
        <title>Genome and secretome analysis of the hemibiotrophic fungal pathogen, Moniliophthora roreri, which causes frosty pod rot disease of cacao: mechanisms of the biotrophic and necrotrophic phases.</title>
        <authorList>
            <person name="Meinhardt L.W."/>
            <person name="Costa G.G.L."/>
            <person name="Thomazella D.P.T."/>
            <person name="Teixeira P.J.P.L."/>
            <person name="Carazzolle M.F."/>
            <person name="Schuster S.C."/>
            <person name="Carlson J.E."/>
            <person name="Guiltinan M.J."/>
            <person name="Mieczkowski P."/>
            <person name="Farmer A."/>
            <person name="Ramaraj T."/>
            <person name="Crozier J."/>
            <person name="Davis R.E."/>
            <person name="Shao J."/>
            <person name="Melnick R.L."/>
            <person name="Pereira G.A.G."/>
            <person name="Bailey B.A."/>
        </authorList>
    </citation>
    <scope>NUCLEOTIDE SEQUENCE [LARGE SCALE GENOMIC DNA]</scope>
    <source>
        <strain evidence="1 2">MCA 2997</strain>
    </source>
</reference>
<evidence type="ECO:0000313" key="1">
    <source>
        <dbReference type="EMBL" id="ESK86011.1"/>
    </source>
</evidence>
<evidence type="ECO:0000313" key="2">
    <source>
        <dbReference type="Proteomes" id="UP000017559"/>
    </source>
</evidence>
<dbReference type="KEGG" id="mrr:Moror_9422"/>
<comment type="caution">
    <text evidence="1">The sequence shown here is derived from an EMBL/GenBank/DDBJ whole genome shotgun (WGS) entry which is preliminary data.</text>
</comment>
<gene>
    <name evidence="1" type="ORF">Moror_9422</name>
</gene>
<accession>V2WZP6</accession>
<dbReference type="HOGENOM" id="CLU_1901238_0_0_1"/>
<name>V2WZP6_MONRO</name>
<protein>
    <submittedName>
        <fullName evidence="1">Uncharacterized protein</fullName>
    </submittedName>
</protein>